<evidence type="ECO:0000313" key="3">
    <source>
        <dbReference type="EMBL" id="KAG6014356.1"/>
    </source>
</evidence>
<keyword evidence="4" id="KW-1185">Reference proteome</keyword>
<name>A0A9P7NDJ7_9HYPO</name>
<dbReference type="AlphaFoldDB" id="A0A9P7NDJ7"/>
<comment type="similarity">
    <text evidence="1">Belongs to the AB hydrolase superfamily. AB hydrolase 2 family.</text>
</comment>
<dbReference type="EMBL" id="SRPW01000462">
    <property type="protein sequence ID" value="KAG6014356.1"/>
    <property type="molecule type" value="Genomic_DNA"/>
</dbReference>
<sequence>MDNKPLPTLIVDPLAGGQHTHTVVFLHGRGDNMDKFSYSLQYTRDSKQRTLAEAFPTFRWVFPQAPCRKCASMDGYYNQWFDVWTVRDFSEREDIALEGLREVVPQIRDILAHEADVLGGRWDKVILMGISMGSATSVHTLFNLHVPTPERRLGAFVGFCGRCPFAGKSLEEMRALLGVQSCPAHNDVLRNTPMMLQHCVNDPLVKIELGRRQCEVLKSFGAAVTWCEYPDGSHWMNSPSGTDDVVRFLTEVLQLEEKK</sequence>
<dbReference type="OrthoDB" id="2418081at2759"/>
<dbReference type="GO" id="GO:0008474">
    <property type="term" value="F:palmitoyl-(protein) hydrolase activity"/>
    <property type="evidence" value="ECO:0007669"/>
    <property type="project" value="TreeGrafter"/>
</dbReference>
<protein>
    <recommendedName>
        <fullName evidence="2">Phospholipase/carboxylesterase/thioesterase domain-containing protein</fullName>
    </recommendedName>
</protein>
<dbReference type="Pfam" id="PF02230">
    <property type="entry name" value="Abhydrolase_2"/>
    <property type="match status" value="1"/>
</dbReference>
<proteinExistence type="inferred from homology"/>
<dbReference type="Gene3D" id="3.40.50.1820">
    <property type="entry name" value="alpha/beta hydrolase"/>
    <property type="match status" value="1"/>
</dbReference>
<organism evidence="3 4">
    <name type="scientific">Claviceps pusilla</name>
    <dbReference type="NCBI Taxonomy" id="123648"/>
    <lineage>
        <taxon>Eukaryota</taxon>
        <taxon>Fungi</taxon>
        <taxon>Dikarya</taxon>
        <taxon>Ascomycota</taxon>
        <taxon>Pezizomycotina</taxon>
        <taxon>Sordariomycetes</taxon>
        <taxon>Hypocreomycetidae</taxon>
        <taxon>Hypocreales</taxon>
        <taxon>Clavicipitaceae</taxon>
        <taxon>Claviceps</taxon>
    </lineage>
</organism>
<reference evidence="3" key="1">
    <citation type="journal article" date="2020" name="bioRxiv">
        <title>Whole genome comparisons of ergot fungi reveals the divergence and evolution of species within the genus Claviceps are the result of varying mechanisms driving genome evolution and host range expansion.</title>
        <authorList>
            <person name="Wyka S.A."/>
            <person name="Mondo S.J."/>
            <person name="Liu M."/>
            <person name="Dettman J."/>
            <person name="Nalam V."/>
            <person name="Broders K.D."/>
        </authorList>
    </citation>
    <scope>NUCLEOTIDE SEQUENCE</scope>
    <source>
        <strain evidence="3">CCC 602</strain>
    </source>
</reference>
<dbReference type="PANTHER" id="PTHR10655">
    <property type="entry name" value="LYSOPHOSPHOLIPASE-RELATED"/>
    <property type="match status" value="1"/>
</dbReference>
<accession>A0A9P7NDJ7</accession>
<dbReference type="InterPro" id="IPR050565">
    <property type="entry name" value="LYPA1-2/EST-like"/>
</dbReference>
<dbReference type="GO" id="GO:0005737">
    <property type="term" value="C:cytoplasm"/>
    <property type="evidence" value="ECO:0007669"/>
    <property type="project" value="TreeGrafter"/>
</dbReference>
<comment type="caution">
    <text evidence="3">The sequence shown here is derived from an EMBL/GenBank/DDBJ whole genome shotgun (WGS) entry which is preliminary data.</text>
</comment>
<dbReference type="SUPFAM" id="SSF53474">
    <property type="entry name" value="alpha/beta-Hydrolases"/>
    <property type="match status" value="1"/>
</dbReference>
<evidence type="ECO:0000313" key="4">
    <source>
        <dbReference type="Proteomes" id="UP000748025"/>
    </source>
</evidence>
<dbReference type="InterPro" id="IPR029058">
    <property type="entry name" value="AB_hydrolase_fold"/>
</dbReference>
<feature type="domain" description="Phospholipase/carboxylesterase/thioesterase" evidence="2">
    <location>
        <begin position="17"/>
        <end position="237"/>
    </location>
</feature>
<dbReference type="PANTHER" id="PTHR10655:SF63">
    <property type="entry name" value="PHOSPHOLIPASE_CARBOXYLESTERASE_THIOESTERASE DOMAIN-CONTAINING PROTEIN"/>
    <property type="match status" value="1"/>
</dbReference>
<evidence type="ECO:0000259" key="2">
    <source>
        <dbReference type="Pfam" id="PF02230"/>
    </source>
</evidence>
<dbReference type="InterPro" id="IPR003140">
    <property type="entry name" value="PLipase/COase/thioEstase"/>
</dbReference>
<dbReference type="GO" id="GO:0052689">
    <property type="term" value="F:carboxylic ester hydrolase activity"/>
    <property type="evidence" value="ECO:0007669"/>
    <property type="project" value="TreeGrafter"/>
</dbReference>
<gene>
    <name evidence="3" type="ORF">E4U43_006624</name>
</gene>
<evidence type="ECO:0000256" key="1">
    <source>
        <dbReference type="ARBA" id="ARBA00006499"/>
    </source>
</evidence>
<dbReference type="Proteomes" id="UP000748025">
    <property type="component" value="Unassembled WGS sequence"/>
</dbReference>